<dbReference type="EC" id="4.2.1.96" evidence="3"/>
<keyword evidence="4" id="KW-0456">Lyase</keyword>
<dbReference type="PANTHER" id="PTHR12599">
    <property type="entry name" value="PTERIN-4-ALPHA-CARBINOLAMINE DEHYDRATASE"/>
    <property type="match status" value="1"/>
</dbReference>
<dbReference type="Pfam" id="PF01329">
    <property type="entry name" value="Pterin_4a"/>
    <property type="match status" value="1"/>
</dbReference>
<dbReference type="SUPFAM" id="SSF55248">
    <property type="entry name" value="PCD-like"/>
    <property type="match status" value="1"/>
</dbReference>
<gene>
    <name evidence="6" type="ORF">BSL78_21433</name>
</gene>
<dbReference type="Proteomes" id="UP000230750">
    <property type="component" value="Unassembled WGS sequence"/>
</dbReference>
<dbReference type="PANTHER" id="PTHR12599:SF0">
    <property type="entry name" value="PTERIN-4-ALPHA-CARBINOLAMINE DEHYDRATASE"/>
    <property type="match status" value="1"/>
</dbReference>
<evidence type="ECO:0000256" key="1">
    <source>
        <dbReference type="ARBA" id="ARBA00001554"/>
    </source>
</evidence>
<sequence length="131" mass="15292">MDINEMYFTPKSVVFILLVATFWTTARALSLLTDDERNEFLPKLLDNGWNVMDNRDAIRKSFAFSDFNEAFGFMTRCAMKIEREQHHPEWFNVYNRLEVVLTTHDVGGLSSKDITIATFMDEMHLWTNAST</sequence>
<proteinExistence type="inferred from homology"/>
<reference evidence="6 7" key="1">
    <citation type="journal article" date="2017" name="PLoS Biol.">
        <title>The sea cucumber genome provides insights into morphological evolution and visceral regeneration.</title>
        <authorList>
            <person name="Zhang X."/>
            <person name="Sun L."/>
            <person name="Yuan J."/>
            <person name="Sun Y."/>
            <person name="Gao Y."/>
            <person name="Zhang L."/>
            <person name="Li S."/>
            <person name="Dai H."/>
            <person name="Hamel J.F."/>
            <person name="Liu C."/>
            <person name="Yu Y."/>
            <person name="Liu S."/>
            <person name="Lin W."/>
            <person name="Guo K."/>
            <person name="Jin S."/>
            <person name="Xu P."/>
            <person name="Storey K.B."/>
            <person name="Huan P."/>
            <person name="Zhang T."/>
            <person name="Zhou Y."/>
            <person name="Zhang J."/>
            <person name="Lin C."/>
            <person name="Li X."/>
            <person name="Xing L."/>
            <person name="Huo D."/>
            <person name="Sun M."/>
            <person name="Wang L."/>
            <person name="Mercier A."/>
            <person name="Li F."/>
            <person name="Yang H."/>
            <person name="Xiang J."/>
        </authorList>
    </citation>
    <scope>NUCLEOTIDE SEQUENCE [LARGE SCALE GENOMIC DNA]</scope>
    <source>
        <strain evidence="6">Shaxun</strain>
        <tissue evidence="6">Muscle</tissue>
    </source>
</reference>
<dbReference type="EMBL" id="MRZV01000994">
    <property type="protein sequence ID" value="PIK41713.1"/>
    <property type="molecule type" value="Genomic_DNA"/>
</dbReference>
<comment type="catalytic activity">
    <reaction evidence="1">
        <text>(4aS,6R)-4a-hydroxy-L-erythro-5,6,7,8-tetrahydrobiopterin = (6R)-L-erythro-6,7-dihydrobiopterin + H2O</text>
        <dbReference type="Rhea" id="RHEA:11920"/>
        <dbReference type="ChEBI" id="CHEBI:15377"/>
        <dbReference type="ChEBI" id="CHEBI:15642"/>
        <dbReference type="ChEBI" id="CHEBI:43120"/>
        <dbReference type="EC" id="4.2.1.96"/>
    </reaction>
</comment>
<dbReference type="OrthoDB" id="277398at2759"/>
<comment type="caution">
    <text evidence="6">The sequence shown here is derived from an EMBL/GenBank/DDBJ whole genome shotgun (WGS) entry which is preliminary data.</text>
</comment>
<dbReference type="AlphaFoldDB" id="A0A2G8K160"/>
<evidence type="ECO:0000256" key="5">
    <source>
        <dbReference type="ARBA" id="ARBA00030497"/>
    </source>
</evidence>
<dbReference type="HAMAP" id="MF_00434">
    <property type="entry name" value="Pterin_4_alpha"/>
    <property type="match status" value="1"/>
</dbReference>
<dbReference type="STRING" id="307972.A0A2G8K160"/>
<evidence type="ECO:0000313" key="6">
    <source>
        <dbReference type="EMBL" id="PIK41713.1"/>
    </source>
</evidence>
<dbReference type="CDD" id="cd00914">
    <property type="entry name" value="PCD_DCoH_subfamily_b"/>
    <property type="match status" value="1"/>
</dbReference>
<dbReference type="Gene3D" id="3.30.1360.20">
    <property type="entry name" value="Transcriptional coactivator/pterin dehydratase"/>
    <property type="match status" value="1"/>
</dbReference>
<keyword evidence="7" id="KW-1185">Reference proteome</keyword>
<evidence type="ECO:0000313" key="7">
    <source>
        <dbReference type="Proteomes" id="UP000230750"/>
    </source>
</evidence>
<dbReference type="InterPro" id="IPR001533">
    <property type="entry name" value="Pterin_deHydtase"/>
</dbReference>
<dbReference type="InterPro" id="IPR036428">
    <property type="entry name" value="PCD_sf"/>
</dbReference>
<dbReference type="GO" id="GO:0006729">
    <property type="term" value="P:tetrahydrobiopterin biosynthetic process"/>
    <property type="evidence" value="ECO:0007669"/>
    <property type="project" value="InterPro"/>
</dbReference>
<comment type="similarity">
    <text evidence="2">Belongs to the pterin-4-alpha-carbinolamine dehydratase family.</text>
</comment>
<accession>A0A2G8K160</accession>
<dbReference type="GO" id="GO:0008124">
    <property type="term" value="F:4-alpha-hydroxytetrahydrobiopterin dehydratase activity"/>
    <property type="evidence" value="ECO:0007669"/>
    <property type="project" value="UniProtKB-EC"/>
</dbReference>
<organism evidence="6 7">
    <name type="scientific">Stichopus japonicus</name>
    <name type="common">Sea cucumber</name>
    <dbReference type="NCBI Taxonomy" id="307972"/>
    <lineage>
        <taxon>Eukaryota</taxon>
        <taxon>Metazoa</taxon>
        <taxon>Echinodermata</taxon>
        <taxon>Eleutherozoa</taxon>
        <taxon>Echinozoa</taxon>
        <taxon>Holothuroidea</taxon>
        <taxon>Aspidochirotacea</taxon>
        <taxon>Aspidochirotida</taxon>
        <taxon>Stichopodidae</taxon>
        <taxon>Apostichopus</taxon>
    </lineage>
</organism>
<evidence type="ECO:0000256" key="2">
    <source>
        <dbReference type="ARBA" id="ARBA00006472"/>
    </source>
</evidence>
<name>A0A2G8K160_STIJA</name>
<protein>
    <recommendedName>
        <fullName evidence="3">4a-hydroxytetrahydrobiopterin dehydratase</fullName>
        <ecNumber evidence="3">4.2.1.96</ecNumber>
    </recommendedName>
    <alternativeName>
        <fullName evidence="5">4-alpha-hydroxy-tetrahydropterin dehydratase</fullName>
    </alternativeName>
</protein>
<evidence type="ECO:0000256" key="4">
    <source>
        <dbReference type="ARBA" id="ARBA00023239"/>
    </source>
</evidence>
<dbReference type="NCBIfam" id="NF002018">
    <property type="entry name" value="PRK00823.1-3"/>
    <property type="match status" value="1"/>
</dbReference>
<evidence type="ECO:0000256" key="3">
    <source>
        <dbReference type="ARBA" id="ARBA00013252"/>
    </source>
</evidence>